<dbReference type="Proteomes" id="UP000199199">
    <property type="component" value="Unassembled WGS sequence"/>
</dbReference>
<dbReference type="InterPro" id="IPR044880">
    <property type="entry name" value="NCX_ion-bd_dom_sf"/>
</dbReference>
<name>A0A1I6TP16_9EURY</name>
<keyword evidence="3 5" id="KW-1133">Transmembrane helix</keyword>
<feature type="transmembrane region" description="Helical" evidence="5">
    <location>
        <begin position="67"/>
        <end position="89"/>
    </location>
</feature>
<evidence type="ECO:0000256" key="2">
    <source>
        <dbReference type="ARBA" id="ARBA00022692"/>
    </source>
</evidence>
<feature type="transmembrane region" description="Helical" evidence="5">
    <location>
        <begin position="117"/>
        <end position="134"/>
    </location>
</feature>
<evidence type="ECO:0000313" key="8">
    <source>
        <dbReference type="Proteomes" id="UP000199199"/>
    </source>
</evidence>
<dbReference type="GO" id="GO:0016020">
    <property type="term" value="C:membrane"/>
    <property type="evidence" value="ECO:0007669"/>
    <property type="project" value="UniProtKB-SubCell"/>
</dbReference>
<proteinExistence type="predicted"/>
<evidence type="ECO:0000256" key="1">
    <source>
        <dbReference type="ARBA" id="ARBA00004141"/>
    </source>
</evidence>
<comment type="subcellular location">
    <subcellularLocation>
        <location evidence="1">Membrane</location>
        <topology evidence="1">Multi-pass membrane protein</topology>
    </subcellularLocation>
</comment>
<dbReference type="Pfam" id="PF01699">
    <property type="entry name" value="Na_Ca_ex"/>
    <property type="match status" value="2"/>
</dbReference>
<feature type="domain" description="Sodium/calcium exchanger membrane region" evidence="6">
    <location>
        <begin position="230"/>
        <end position="374"/>
    </location>
</feature>
<keyword evidence="4 5" id="KW-0472">Membrane</keyword>
<accession>A0A1I6TP16</accession>
<feature type="domain" description="Sodium/calcium exchanger membrane region" evidence="6">
    <location>
        <begin position="35"/>
        <end position="200"/>
    </location>
</feature>
<organism evidence="7 8">
    <name type="scientific">Halostagnicola kamekurae</name>
    <dbReference type="NCBI Taxonomy" id="619731"/>
    <lineage>
        <taxon>Archaea</taxon>
        <taxon>Methanobacteriati</taxon>
        <taxon>Methanobacteriota</taxon>
        <taxon>Stenosarchaea group</taxon>
        <taxon>Halobacteria</taxon>
        <taxon>Halobacteriales</taxon>
        <taxon>Natrialbaceae</taxon>
        <taxon>Halostagnicola</taxon>
    </lineage>
</organism>
<keyword evidence="2 5" id="KW-0812">Transmembrane</keyword>
<dbReference type="EMBL" id="FOZS01000003">
    <property type="protein sequence ID" value="SFS90920.1"/>
    <property type="molecule type" value="Genomic_DNA"/>
</dbReference>
<dbReference type="GO" id="GO:0055085">
    <property type="term" value="P:transmembrane transport"/>
    <property type="evidence" value="ECO:0007669"/>
    <property type="project" value="InterPro"/>
</dbReference>
<feature type="transmembrane region" description="Helical" evidence="5">
    <location>
        <begin position="36"/>
        <end position="55"/>
    </location>
</feature>
<evidence type="ECO:0000313" key="7">
    <source>
        <dbReference type="EMBL" id="SFS90920.1"/>
    </source>
</evidence>
<evidence type="ECO:0000259" key="6">
    <source>
        <dbReference type="Pfam" id="PF01699"/>
    </source>
</evidence>
<feature type="transmembrane region" description="Helical" evidence="5">
    <location>
        <begin position="307"/>
        <end position="326"/>
    </location>
</feature>
<feature type="transmembrane region" description="Helical" evidence="5">
    <location>
        <begin position="182"/>
        <end position="202"/>
    </location>
</feature>
<reference evidence="8" key="1">
    <citation type="submission" date="2016-10" db="EMBL/GenBank/DDBJ databases">
        <authorList>
            <person name="Varghese N."/>
            <person name="Submissions S."/>
        </authorList>
    </citation>
    <scope>NUCLEOTIDE SEQUENCE [LARGE SCALE GENOMIC DNA]</scope>
    <source>
        <strain evidence="8">DSM 22427</strain>
    </source>
</reference>
<dbReference type="AlphaFoldDB" id="A0A1I6TP16"/>
<feature type="transmembrane region" description="Helical" evidence="5">
    <location>
        <begin position="265"/>
        <end position="287"/>
    </location>
</feature>
<evidence type="ECO:0000256" key="4">
    <source>
        <dbReference type="ARBA" id="ARBA00023136"/>
    </source>
</evidence>
<dbReference type="Gene3D" id="1.20.1420.30">
    <property type="entry name" value="NCX, central ion-binding region"/>
    <property type="match status" value="1"/>
</dbReference>
<feature type="transmembrane region" description="Helical" evidence="5">
    <location>
        <begin position="383"/>
        <end position="400"/>
    </location>
</feature>
<protein>
    <submittedName>
        <fullName evidence="7">Cation:H+ antiporter</fullName>
    </submittedName>
</protein>
<feature type="transmembrane region" description="Helical" evidence="5">
    <location>
        <begin position="227"/>
        <end position="245"/>
    </location>
</feature>
<feature type="transmembrane region" description="Helical" evidence="5">
    <location>
        <begin position="159"/>
        <end position="176"/>
    </location>
</feature>
<keyword evidence="8" id="KW-1185">Reference proteome</keyword>
<evidence type="ECO:0000256" key="5">
    <source>
        <dbReference type="SAM" id="Phobius"/>
    </source>
</evidence>
<dbReference type="InterPro" id="IPR004837">
    <property type="entry name" value="NaCa_Exmemb"/>
</dbReference>
<dbReference type="OrthoDB" id="291322at2157"/>
<sequence length="425" mass="45992">MRSLRSSPLVPVAIAVGLVLPWPVVSALGVRPGLIATVALSGTSILGAAFLLAWGAETAEKDVSRSFAIAVLAVLAVAPEYAVDALYAWEAGVAPGSGASRQAADLAVANMTGANRILIGIGWSGTALFTVYRARKSRDLNVERAEGFLASRVRLDRELSLEIVFLFAATVYAFFIPLTNSIAIHDMVILVGLYVLYIASAIRTPAVERGHTGVPAYFQSFRKRRRIATVIGLFVVAGGVIFLAVEPFAHGLEEIGLQYGIPPFLMIQWVAPLASETPEFVIVIMLVMKARSSASFNALISSKLNQWTLLIGTLVVVYSVSLGYYGALPMGQRQSGEIWLTAAQSFFALALLVDLRLSAREALALLALFLVQLYPPFHEYEWLLAFTALYLVLGTALLIYRREACRELVELAVDRVRTATTTASR</sequence>
<dbReference type="RefSeq" id="WP_217642027.1">
    <property type="nucleotide sequence ID" value="NZ_FOZS01000003.1"/>
</dbReference>
<gene>
    <name evidence="7" type="ORF">SAMN04488556_3277</name>
</gene>
<evidence type="ECO:0000256" key="3">
    <source>
        <dbReference type="ARBA" id="ARBA00022989"/>
    </source>
</evidence>